<dbReference type="Pfam" id="PF08518">
    <property type="entry name" value="GIT_SHD"/>
    <property type="match status" value="2"/>
</dbReference>
<proteinExistence type="predicted"/>
<evidence type="ECO:0000259" key="4">
    <source>
        <dbReference type="SMART" id="SM00555"/>
    </source>
</evidence>
<keyword evidence="2" id="KW-0175">Coiled coil</keyword>
<dbReference type="SMART" id="SM00555">
    <property type="entry name" value="GIT"/>
    <property type="match status" value="2"/>
</dbReference>
<feature type="region of interest" description="Disordered" evidence="3">
    <location>
        <begin position="178"/>
        <end position="203"/>
    </location>
</feature>
<feature type="compositionally biased region" description="Basic and acidic residues" evidence="3">
    <location>
        <begin position="516"/>
        <end position="531"/>
    </location>
</feature>
<dbReference type="Pfam" id="PF12205">
    <property type="entry name" value="GIT1_C"/>
    <property type="match status" value="1"/>
</dbReference>
<dbReference type="GO" id="GO:0005078">
    <property type="term" value="F:MAP-kinase scaffold activity"/>
    <property type="evidence" value="ECO:0007669"/>
    <property type="project" value="TreeGrafter"/>
</dbReference>
<keyword evidence="6" id="KW-1185">Reference proteome</keyword>
<feature type="non-terminal residue" evidence="5">
    <location>
        <position position="1"/>
    </location>
</feature>
<accession>A0A4P9VZY9</accession>
<evidence type="ECO:0000313" key="6">
    <source>
        <dbReference type="Proteomes" id="UP000269721"/>
    </source>
</evidence>
<dbReference type="Pfam" id="PF23742">
    <property type="entry name" value="VBS_C3G9"/>
    <property type="match status" value="1"/>
</dbReference>
<dbReference type="InterPro" id="IPR022018">
    <property type="entry name" value="GIT1_C"/>
</dbReference>
<reference evidence="6" key="1">
    <citation type="journal article" date="2018" name="Nat. Microbiol.">
        <title>Leveraging single-cell genomics to expand the fungal tree of life.</title>
        <authorList>
            <person name="Ahrendt S.R."/>
            <person name="Quandt C.A."/>
            <person name="Ciobanu D."/>
            <person name="Clum A."/>
            <person name="Salamov A."/>
            <person name="Andreopoulos B."/>
            <person name="Cheng J.F."/>
            <person name="Woyke T."/>
            <person name="Pelin A."/>
            <person name="Henrissat B."/>
            <person name="Reynolds N.K."/>
            <person name="Benny G.L."/>
            <person name="Smith M.E."/>
            <person name="James T.Y."/>
            <person name="Grigoriev I.V."/>
        </authorList>
    </citation>
    <scope>NUCLEOTIDE SEQUENCE [LARGE SCALE GENOMIC DNA]</scope>
</reference>
<feature type="coiled-coil region" evidence="2">
    <location>
        <begin position="255"/>
        <end position="331"/>
    </location>
</feature>
<feature type="domain" description="GIT Spa2 homology (SHD)" evidence="4">
    <location>
        <begin position="74"/>
        <end position="104"/>
    </location>
</feature>
<evidence type="ECO:0000256" key="2">
    <source>
        <dbReference type="SAM" id="Coils"/>
    </source>
</evidence>
<name>A0A4P9VZY9_9FUNG</name>
<feature type="domain" description="GIT Spa2 homology (SHD)" evidence="4">
    <location>
        <begin position="25"/>
        <end position="55"/>
    </location>
</feature>
<gene>
    <name evidence="5" type="ORF">BDK51DRAFT_48026</name>
</gene>
<dbReference type="InterPro" id="IPR056439">
    <property type="entry name" value="VBS_C3G9"/>
</dbReference>
<dbReference type="InterPro" id="IPR013724">
    <property type="entry name" value="GIT_SHD"/>
</dbReference>
<feature type="region of interest" description="Disordered" evidence="3">
    <location>
        <begin position="356"/>
        <end position="381"/>
    </location>
</feature>
<organism evidence="5 6">
    <name type="scientific">Blyttiomyces helicus</name>
    <dbReference type="NCBI Taxonomy" id="388810"/>
    <lineage>
        <taxon>Eukaryota</taxon>
        <taxon>Fungi</taxon>
        <taxon>Fungi incertae sedis</taxon>
        <taxon>Chytridiomycota</taxon>
        <taxon>Chytridiomycota incertae sedis</taxon>
        <taxon>Chytridiomycetes</taxon>
        <taxon>Chytridiomycetes incertae sedis</taxon>
        <taxon>Blyttiomyces</taxon>
    </lineage>
</organism>
<feature type="compositionally biased region" description="Polar residues" evidence="3">
    <location>
        <begin position="148"/>
        <end position="160"/>
    </location>
</feature>
<feature type="region of interest" description="Disordered" evidence="3">
    <location>
        <begin position="506"/>
        <end position="531"/>
    </location>
</feature>
<dbReference type="Gene3D" id="1.20.120.330">
    <property type="entry name" value="Nucleotidyltransferases domain 2"/>
    <property type="match status" value="1"/>
</dbReference>
<feature type="region of interest" description="Disordered" evidence="3">
    <location>
        <begin position="115"/>
        <end position="160"/>
    </location>
</feature>
<protein>
    <recommendedName>
        <fullName evidence="4">GIT Spa2 homology (SHD) domain-containing protein</fullName>
    </recommendedName>
</protein>
<dbReference type="EMBL" id="KZ999092">
    <property type="protein sequence ID" value="RKO85421.1"/>
    <property type="molecule type" value="Genomic_DNA"/>
</dbReference>
<keyword evidence="1" id="KW-0677">Repeat</keyword>
<dbReference type="PANTHER" id="PTHR21601:SF0">
    <property type="entry name" value="PROTEIN SPA2-RELATED"/>
    <property type="match status" value="1"/>
</dbReference>
<dbReference type="OrthoDB" id="5588096at2759"/>
<sequence length="658" mass="72547">LRQYLASYLQSQRLNNANSNQRFSAREKLTRLTKQQFTELSTDVFDELSRRLLNSNDVPFLAVRDDFHPKRNQARQKLATLPSNRFKDLASDVYFEIERRFPAVVQQYNLKYGEKSEPRNNQYGGLAPIPGAGSVSASTLPEPEAKQVQVTHASPSGPATQTYETQFVPIADVPVESRSAGSRSVPDAFDSQQQNISPAARSAPDVGAVNFTSLDNLMADLGSMLTYPKGVNGDSAHLDKIADLEEKLAAQLALNAEQGAALAALEAKHSKLKEDFESLQDDYNNQQQIANDIRSEATNLLEEIKSLSRKNEELLVERDNYAVTIRNLTEEASADVPITTNLFHVDRFPKYQLSQYRMDNGASPPGPGRQNSNLDYAGNGLSEEDGIVHRGRVTAYQNAVDDLLRAARSDQPTSVLVAMKAIVIACKNITEDTESFENSSSSLTSAERDDLADMKNKLSVALTSLMTAAKNHATGFAKAEVALVDTAATNLTATIVGLLKLVRSKEGQSPDEGDYDDHLDGDAYRRDDERSESYEIDELKIFLEKQTDQIVQAIQTLLTAMRSQNSVGQEFTMTVSGITSIVDSLVGVSRRTLSRPSAADFRSQGEMILRDLSDANLKLEELGRSMVEAPQSKTLKQRLASSSYEIAKYVKELISLIE</sequence>
<evidence type="ECO:0000256" key="1">
    <source>
        <dbReference type="ARBA" id="ARBA00022737"/>
    </source>
</evidence>
<dbReference type="InterPro" id="IPR039892">
    <property type="entry name" value="Spa2/Sph1"/>
</dbReference>
<dbReference type="PANTHER" id="PTHR21601">
    <property type="entry name" value="SPA2 PROTEIN"/>
    <property type="match status" value="1"/>
</dbReference>
<dbReference type="AlphaFoldDB" id="A0A4P9VZY9"/>
<evidence type="ECO:0000256" key="3">
    <source>
        <dbReference type="SAM" id="MobiDB-lite"/>
    </source>
</evidence>
<evidence type="ECO:0000313" key="5">
    <source>
        <dbReference type="EMBL" id="RKO85421.1"/>
    </source>
</evidence>
<dbReference type="Proteomes" id="UP000269721">
    <property type="component" value="Unassembled WGS sequence"/>
</dbReference>